<organism evidence="2 3">
    <name type="scientific">Eschrichtius robustus</name>
    <name type="common">California gray whale</name>
    <name type="synonym">Eschrichtius gibbosus</name>
    <dbReference type="NCBI Taxonomy" id="9764"/>
    <lineage>
        <taxon>Eukaryota</taxon>
        <taxon>Metazoa</taxon>
        <taxon>Chordata</taxon>
        <taxon>Craniata</taxon>
        <taxon>Vertebrata</taxon>
        <taxon>Euteleostomi</taxon>
        <taxon>Mammalia</taxon>
        <taxon>Eutheria</taxon>
        <taxon>Laurasiatheria</taxon>
        <taxon>Artiodactyla</taxon>
        <taxon>Whippomorpha</taxon>
        <taxon>Cetacea</taxon>
        <taxon>Mysticeti</taxon>
        <taxon>Eschrichtiidae</taxon>
        <taxon>Eschrichtius</taxon>
    </lineage>
</organism>
<feature type="compositionally biased region" description="Low complexity" evidence="1">
    <location>
        <begin position="80"/>
        <end position="96"/>
    </location>
</feature>
<feature type="region of interest" description="Disordered" evidence="1">
    <location>
        <begin position="67"/>
        <end position="96"/>
    </location>
</feature>
<gene>
    <name evidence="2" type="ORF">J1605_014039</name>
</gene>
<dbReference type="AlphaFoldDB" id="A0AB34GHR1"/>
<protein>
    <submittedName>
        <fullName evidence="2">Uncharacterized protein</fullName>
    </submittedName>
</protein>
<name>A0AB34GHR1_ESCRO</name>
<evidence type="ECO:0000256" key="1">
    <source>
        <dbReference type="SAM" id="MobiDB-lite"/>
    </source>
</evidence>
<feature type="region of interest" description="Disordered" evidence="1">
    <location>
        <begin position="116"/>
        <end position="154"/>
    </location>
</feature>
<sequence>MGPILRVRIQGWRVATATSGKRGLLASHPAPQCIRSVSLAGVPGVKRESRLRVRAQAVRDLCGLPPRVPGRTAPFPHPLAVPGSPGRPAPAAAAASIPTPPGPFCLVISCPAEARPVSGAAGSARTGSPPDPRLRRRTRGERGGEGGRDPVHAS</sequence>
<feature type="compositionally biased region" description="Basic and acidic residues" evidence="1">
    <location>
        <begin position="140"/>
        <end position="154"/>
    </location>
</feature>
<evidence type="ECO:0000313" key="3">
    <source>
        <dbReference type="Proteomes" id="UP001159641"/>
    </source>
</evidence>
<evidence type="ECO:0000313" key="2">
    <source>
        <dbReference type="EMBL" id="KAJ8777934.1"/>
    </source>
</evidence>
<comment type="caution">
    <text evidence="2">The sequence shown here is derived from an EMBL/GenBank/DDBJ whole genome shotgun (WGS) entry which is preliminary data.</text>
</comment>
<reference evidence="2 3" key="1">
    <citation type="submission" date="2022-11" db="EMBL/GenBank/DDBJ databases">
        <title>Whole genome sequence of Eschrichtius robustus ER-17-0199.</title>
        <authorList>
            <person name="Bruniche-Olsen A."/>
            <person name="Black A.N."/>
            <person name="Fields C.J."/>
            <person name="Walden K."/>
            <person name="Dewoody J.A."/>
        </authorList>
    </citation>
    <scope>NUCLEOTIDE SEQUENCE [LARGE SCALE GENOMIC DNA]</scope>
    <source>
        <strain evidence="2">ER-17-0199</strain>
        <tissue evidence="2">Blubber</tissue>
    </source>
</reference>
<accession>A0AB34GHR1</accession>
<proteinExistence type="predicted"/>
<dbReference type="Proteomes" id="UP001159641">
    <property type="component" value="Unassembled WGS sequence"/>
</dbReference>
<keyword evidence="3" id="KW-1185">Reference proteome</keyword>
<dbReference type="EMBL" id="JAIQCJ010002278">
    <property type="protein sequence ID" value="KAJ8777934.1"/>
    <property type="molecule type" value="Genomic_DNA"/>
</dbReference>